<dbReference type="GeneID" id="110222006"/>
<dbReference type="RefSeq" id="XP_020862462.1">
    <property type="nucleotide sequence ID" value="XM_021006803.1"/>
</dbReference>
<protein>
    <submittedName>
        <fullName evidence="3">Uncharacterized protein LOC110222006 isoform X1</fullName>
    </submittedName>
</protein>
<reference evidence="3" key="1">
    <citation type="submission" date="2025-08" db="UniProtKB">
        <authorList>
            <consortium name="RefSeq"/>
        </authorList>
    </citation>
    <scope>IDENTIFICATION</scope>
    <source>
        <tissue evidence="3">Spleen</tissue>
    </source>
</reference>
<gene>
    <name evidence="3" type="primary">LOC110222006</name>
</gene>
<feature type="region of interest" description="Disordered" evidence="1">
    <location>
        <begin position="1"/>
        <end position="40"/>
    </location>
</feature>
<dbReference type="InterPro" id="IPR053234">
    <property type="entry name" value="RPM1_Interactor"/>
</dbReference>
<accession>A0A6P5LVF3</accession>
<organism evidence="2 3">
    <name type="scientific">Phascolarctos cinereus</name>
    <name type="common">Koala</name>
    <dbReference type="NCBI Taxonomy" id="38626"/>
    <lineage>
        <taxon>Eukaryota</taxon>
        <taxon>Metazoa</taxon>
        <taxon>Chordata</taxon>
        <taxon>Craniata</taxon>
        <taxon>Vertebrata</taxon>
        <taxon>Euteleostomi</taxon>
        <taxon>Mammalia</taxon>
        <taxon>Metatheria</taxon>
        <taxon>Diprotodontia</taxon>
        <taxon>Phascolarctidae</taxon>
        <taxon>Phascolarctos</taxon>
    </lineage>
</organism>
<dbReference type="Proteomes" id="UP000515140">
    <property type="component" value="Unplaced"/>
</dbReference>
<evidence type="ECO:0000256" key="1">
    <source>
        <dbReference type="SAM" id="MobiDB-lite"/>
    </source>
</evidence>
<dbReference type="InParanoid" id="A0A6P5LVF3"/>
<dbReference type="KEGG" id="pcw:110222006"/>
<dbReference type="PANTHER" id="PTHR33443">
    <property type="entry name" value="ZGC:112980"/>
    <property type="match status" value="1"/>
</dbReference>
<feature type="compositionally biased region" description="Basic residues" evidence="1">
    <location>
        <begin position="21"/>
        <end position="30"/>
    </location>
</feature>
<sequence length="742" mass="84550">MAARTRKTMASSGPAFARIQNGRRQRRRRANTMGPEKEANEESVILISDDETDIETTLRNSIVVIESSENSDVEEKKSEEIVDEESGLVVTFCKKGMVMPHARYDCMTHPFERTENETCIPVKQNSDMCGQCYCYVCDKLASECQYWTTSSSCHCNAHNKSKFWKDQRNFTLTGVLVIFNLEPTEIDTDLRHGGELLFKFLRDLSVQYNNYLSGEIVLSLQDCVCSSKQKPGQCSVCSQLQNEVIYRYSNVFSLVSSFINKAEKEKPKSAAVMLLGAAREIALHKDPAPSWQNLGPSESLKLAVPFLMSRITKNLQRMLVLSDFPKQLYEKFISFFQTIPLPPYCFKFTNCLNVPSWDHRILTTVLKGQNITGEQKKNGKKEFLWEVLTVIKARTEKMESMGQYKELVRYLRAVKCNEGIGLRDLRDKIPFYLCKSGDFTSAAYSLLLPINNLACCTACRLAPLQFESYLKMFWTGSVPSGKDFQDSDKWILNIGSPVKCCTLIKQALRVLYSNRSLYRNSRCWSALITILGSSPILERNGLLTTLTLREPAPSFRQMVCDVSFGILEELRLKVNVSLPSNVFYGSQNLEACFLLTIQAVLQMLLTDLPWLTSFLEIMLAFGKNFWALKLFLEGLLSRMPVLHDVVSMIARDLSYQKHTLLKLWQTLGPDYVGELLCLFLSFRNSQLQSVGIFLSHVVIENLNQCPWAKSLDVFRLKAFKRPHLETANHLQLSKFVSILENL</sequence>
<dbReference type="AlphaFoldDB" id="A0A6P5LVF3"/>
<keyword evidence="2" id="KW-1185">Reference proteome</keyword>
<name>A0A6P5LVF3_PHACI</name>
<proteinExistence type="predicted"/>
<dbReference type="PANTHER" id="PTHR33443:SF30">
    <property type="entry name" value="SARCOSINE DEHYDROGENASE-2C PROTEIN"/>
    <property type="match status" value="1"/>
</dbReference>
<evidence type="ECO:0000313" key="3">
    <source>
        <dbReference type="RefSeq" id="XP_020862462.1"/>
    </source>
</evidence>
<evidence type="ECO:0000313" key="2">
    <source>
        <dbReference type="Proteomes" id="UP000515140"/>
    </source>
</evidence>